<evidence type="ECO:0000313" key="2">
    <source>
        <dbReference type="EMBL" id="MEQ2245300.1"/>
    </source>
</evidence>
<feature type="compositionally biased region" description="Polar residues" evidence="1">
    <location>
        <begin position="1"/>
        <end position="16"/>
    </location>
</feature>
<evidence type="ECO:0000256" key="1">
    <source>
        <dbReference type="SAM" id="MobiDB-lite"/>
    </source>
</evidence>
<dbReference type="Proteomes" id="UP001482620">
    <property type="component" value="Unassembled WGS sequence"/>
</dbReference>
<feature type="compositionally biased region" description="Basic and acidic residues" evidence="1">
    <location>
        <begin position="24"/>
        <end position="37"/>
    </location>
</feature>
<name>A0ABV0ULG8_9TELE</name>
<dbReference type="EMBL" id="JAHRIQ010072793">
    <property type="protein sequence ID" value="MEQ2245300.1"/>
    <property type="molecule type" value="Genomic_DNA"/>
</dbReference>
<evidence type="ECO:0000313" key="3">
    <source>
        <dbReference type="Proteomes" id="UP001482620"/>
    </source>
</evidence>
<keyword evidence="3" id="KW-1185">Reference proteome</keyword>
<reference evidence="2 3" key="1">
    <citation type="submission" date="2021-06" db="EMBL/GenBank/DDBJ databases">
        <authorList>
            <person name="Palmer J.M."/>
        </authorList>
    </citation>
    <scope>NUCLEOTIDE SEQUENCE [LARGE SCALE GENOMIC DNA]</scope>
    <source>
        <strain evidence="3">if_2019</strain>
        <tissue evidence="2">Muscle</tissue>
    </source>
</reference>
<accession>A0ABV0ULG8</accession>
<sequence>MPDSFAVNSESASGASSGICPSKLQREVLRRHPDQKPETSQLTPFDLEEQRFYSQHPSDSSSPYAKAEPSHPIKEFDQDLLSSVMIHI</sequence>
<gene>
    <name evidence="2" type="ORF">ILYODFUR_026179</name>
</gene>
<proteinExistence type="predicted"/>
<feature type="compositionally biased region" description="Polar residues" evidence="1">
    <location>
        <begin position="52"/>
        <end position="63"/>
    </location>
</feature>
<protein>
    <submittedName>
        <fullName evidence="2">Uncharacterized protein</fullName>
    </submittedName>
</protein>
<comment type="caution">
    <text evidence="2">The sequence shown here is derived from an EMBL/GenBank/DDBJ whole genome shotgun (WGS) entry which is preliminary data.</text>
</comment>
<feature type="region of interest" description="Disordered" evidence="1">
    <location>
        <begin position="1"/>
        <end position="75"/>
    </location>
</feature>
<organism evidence="2 3">
    <name type="scientific">Ilyodon furcidens</name>
    <name type="common">goldbreast splitfin</name>
    <dbReference type="NCBI Taxonomy" id="33524"/>
    <lineage>
        <taxon>Eukaryota</taxon>
        <taxon>Metazoa</taxon>
        <taxon>Chordata</taxon>
        <taxon>Craniata</taxon>
        <taxon>Vertebrata</taxon>
        <taxon>Euteleostomi</taxon>
        <taxon>Actinopterygii</taxon>
        <taxon>Neopterygii</taxon>
        <taxon>Teleostei</taxon>
        <taxon>Neoteleostei</taxon>
        <taxon>Acanthomorphata</taxon>
        <taxon>Ovalentaria</taxon>
        <taxon>Atherinomorphae</taxon>
        <taxon>Cyprinodontiformes</taxon>
        <taxon>Goodeidae</taxon>
        <taxon>Ilyodon</taxon>
    </lineage>
</organism>